<accession>A0ABU1S3T9</accession>
<reference evidence="1 2" key="1">
    <citation type="submission" date="2023-07" db="EMBL/GenBank/DDBJ databases">
        <title>Sorghum-associated microbial communities from plants grown in Nebraska, USA.</title>
        <authorList>
            <person name="Schachtman D."/>
        </authorList>
    </citation>
    <scope>NUCLEOTIDE SEQUENCE [LARGE SCALE GENOMIC DNA]</scope>
    <source>
        <strain evidence="1 2">BE124</strain>
    </source>
</reference>
<keyword evidence="2" id="KW-1185">Reference proteome</keyword>
<evidence type="ECO:0000313" key="2">
    <source>
        <dbReference type="Proteomes" id="UP001261871"/>
    </source>
</evidence>
<dbReference type="Proteomes" id="UP001261871">
    <property type="component" value="Unassembled WGS sequence"/>
</dbReference>
<name>A0ABU1S3T9_9FLAO</name>
<evidence type="ECO:0000313" key="1">
    <source>
        <dbReference type="EMBL" id="MDR6845668.1"/>
    </source>
</evidence>
<dbReference type="EMBL" id="JAVDTX010000005">
    <property type="protein sequence ID" value="MDR6845668.1"/>
    <property type="molecule type" value="Genomic_DNA"/>
</dbReference>
<organism evidence="1 2">
    <name type="scientific">Flavobacterium granuli</name>
    <dbReference type="NCBI Taxonomy" id="280093"/>
    <lineage>
        <taxon>Bacteria</taxon>
        <taxon>Pseudomonadati</taxon>
        <taxon>Bacteroidota</taxon>
        <taxon>Flavobacteriia</taxon>
        <taxon>Flavobacteriales</taxon>
        <taxon>Flavobacteriaceae</taxon>
        <taxon>Flavobacterium</taxon>
    </lineage>
</organism>
<gene>
    <name evidence="1" type="ORF">J2W95_002378</name>
</gene>
<dbReference type="RefSeq" id="WP_310007172.1">
    <property type="nucleotide sequence ID" value="NZ_JAVDTX010000005.1"/>
</dbReference>
<comment type="caution">
    <text evidence="1">The sequence shown here is derived from an EMBL/GenBank/DDBJ whole genome shotgun (WGS) entry which is preliminary data.</text>
</comment>
<proteinExistence type="predicted"/>
<sequence length="234" mass="27258">MKKILILDDRIKRQESFLNDSNLAKDFFVKYSDLVDNLQDSTFEKFKQKLAVEDQYGFLKDYACVIVHRSAFSKEIVNKIFAFCSKNNINLVYFSGGISSTNLQGNDKFSFLTINSKQFYSSNLTMFLEEFKQNGKDNLGLLAFGEQYELNILLTFSYKLSFFNALQLLKEDCVIDEFVQAYDIDNELIMNILKNKFDWFDDDNADNPLKTLTVVKDAKELIEKIVTEKVRFND</sequence>
<protein>
    <submittedName>
        <fullName evidence="1">Uncharacterized protein</fullName>
    </submittedName>
</protein>